<evidence type="ECO:0000256" key="4">
    <source>
        <dbReference type="ARBA" id="ARBA00022786"/>
    </source>
</evidence>
<dbReference type="AlphaFoldDB" id="A0A080Z5L6"/>
<dbReference type="GO" id="GO:0061651">
    <property type="term" value="F:Atg12 conjugating enzyme activity"/>
    <property type="evidence" value="ECO:0007669"/>
    <property type="project" value="TreeGrafter"/>
</dbReference>
<dbReference type="GO" id="GO:0000422">
    <property type="term" value="P:autophagy of mitochondrion"/>
    <property type="evidence" value="ECO:0007669"/>
    <property type="project" value="TreeGrafter"/>
</dbReference>
<dbReference type="Pfam" id="PF03987">
    <property type="entry name" value="Autophagy_act_C"/>
    <property type="match status" value="1"/>
</dbReference>
<dbReference type="GO" id="GO:0000045">
    <property type="term" value="P:autophagosome assembly"/>
    <property type="evidence" value="ECO:0007669"/>
    <property type="project" value="TreeGrafter"/>
</dbReference>
<keyword evidence="5" id="KW-0072">Autophagy</keyword>
<dbReference type="PANTHER" id="PTHR14957">
    <property type="entry name" value="UBIQUITIN-LIKE-CONJUGATING ENZYME ATG10"/>
    <property type="match status" value="1"/>
</dbReference>
<dbReference type="GO" id="GO:0005829">
    <property type="term" value="C:cytosol"/>
    <property type="evidence" value="ECO:0007669"/>
    <property type="project" value="TreeGrafter"/>
</dbReference>
<comment type="caution">
    <text evidence="7">The sequence shown here is derived from an EMBL/GenBank/DDBJ whole genome shotgun (WGS) entry which is preliminary data.</text>
</comment>
<accession>A0A080Z5L6</accession>
<dbReference type="OrthoDB" id="4089664at2759"/>
<comment type="similarity">
    <text evidence="1">Belongs to the ATG10 family.</text>
</comment>
<dbReference type="InterPro" id="IPR007135">
    <property type="entry name" value="Atg3/Atg10"/>
</dbReference>
<evidence type="ECO:0000313" key="7">
    <source>
        <dbReference type="EMBL" id="ETO61927.1"/>
    </source>
</evidence>
<dbReference type="Proteomes" id="UP000028582">
    <property type="component" value="Unassembled WGS sequence"/>
</dbReference>
<reference evidence="7 8" key="1">
    <citation type="submission" date="2013-11" db="EMBL/GenBank/DDBJ databases">
        <title>The Genome Sequence of Phytophthora parasitica P1976.</title>
        <authorList>
            <consortium name="The Broad Institute Genomics Platform"/>
            <person name="Russ C."/>
            <person name="Tyler B."/>
            <person name="Panabieres F."/>
            <person name="Shan W."/>
            <person name="Tripathy S."/>
            <person name="Grunwald N."/>
            <person name="Machado M."/>
            <person name="Johnson C.S."/>
            <person name="Walker B."/>
            <person name="Young S."/>
            <person name="Zeng Q."/>
            <person name="Gargeya S."/>
            <person name="Fitzgerald M."/>
            <person name="Haas B."/>
            <person name="Abouelleil A."/>
            <person name="Allen A.W."/>
            <person name="Alvarado L."/>
            <person name="Arachchi H.M."/>
            <person name="Berlin A.M."/>
            <person name="Chapman S.B."/>
            <person name="Gainer-Dewar J."/>
            <person name="Goldberg J."/>
            <person name="Griggs A."/>
            <person name="Gujja S."/>
            <person name="Hansen M."/>
            <person name="Howarth C."/>
            <person name="Imamovic A."/>
            <person name="Ireland A."/>
            <person name="Larimer J."/>
            <person name="McCowan C."/>
            <person name="Murphy C."/>
            <person name="Pearson M."/>
            <person name="Poon T.W."/>
            <person name="Priest M."/>
            <person name="Roberts A."/>
            <person name="Saif S."/>
            <person name="Shea T."/>
            <person name="Sisk P."/>
            <person name="Sykes S."/>
            <person name="Wortman J."/>
            <person name="Nusbaum C."/>
            <person name="Birren B."/>
        </authorList>
    </citation>
    <scope>NUCLEOTIDE SEQUENCE [LARGE SCALE GENOMIC DNA]</scope>
    <source>
        <strain evidence="7 8">P1976</strain>
    </source>
</reference>
<proteinExistence type="inferred from homology"/>
<organism evidence="7 8">
    <name type="scientific">Phytophthora nicotianae P1976</name>
    <dbReference type="NCBI Taxonomy" id="1317066"/>
    <lineage>
        <taxon>Eukaryota</taxon>
        <taxon>Sar</taxon>
        <taxon>Stramenopiles</taxon>
        <taxon>Oomycota</taxon>
        <taxon>Peronosporomycetes</taxon>
        <taxon>Peronosporales</taxon>
        <taxon>Peronosporaceae</taxon>
        <taxon>Phytophthora</taxon>
    </lineage>
</organism>
<evidence type="ECO:0000256" key="1">
    <source>
        <dbReference type="ARBA" id="ARBA00005696"/>
    </source>
</evidence>
<protein>
    <recommendedName>
        <fullName evidence="2">Ubiquitin-like-conjugating enzyme ATG10</fullName>
    </recommendedName>
    <alternativeName>
        <fullName evidence="6">Autophagy-related protein 10</fullName>
    </alternativeName>
</protein>
<keyword evidence="4" id="KW-0833">Ubl conjugation pathway</keyword>
<dbReference type="GO" id="GO:0032446">
    <property type="term" value="P:protein modification by small protein conjugation"/>
    <property type="evidence" value="ECO:0007669"/>
    <property type="project" value="TreeGrafter"/>
</dbReference>
<sequence>MRDGSLSYERFCAEAELLQKRSHELASKQAVGSDKFVATWEWRHGNRQHLDGNSYLVSTGNSRQFCPDSGSVKTTMELDGDIDELLVHDEDNWPDVDEPQTMMLLHSGEVETALLEFHIVFHTIYQTPVLYFRALAVDGTPLNTNTVTCGVQFPGSNGRPAFVGMEEHPVVGKPFSFLHPCETAAAMQLLQAQLQSSKSTEVSSDVEIPQYLASWLSLVQPLTGISPLDYYSV</sequence>
<dbReference type="Gene3D" id="3.30.1460.50">
    <property type="match status" value="1"/>
</dbReference>
<evidence type="ECO:0000256" key="3">
    <source>
        <dbReference type="ARBA" id="ARBA00022679"/>
    </source>
</evidence>
<evidence type="ECO:0000313" key="8">
    <source>
        <dbReference type="Proteomes" id="UP000028582"/>
    </source>
</evidence>
<dbReference type="EMBL" id="ANJA01003694">
    <property type="protein sequence ID" value="ETO61927.1"/>
    <property type="molecule type" value="Genomic_DNA"/>
</dbReference>
<dbReference type="PANTHER" id="PTHR14957:SF1">
    <property type="entry name" value="UBIQUITIN-LIKE-CONJUGATING ENZYME ATG10"/>
    <property type="match status" value="1"/>
</dbReference>
<evidence type="ECO:0000256" key="5">
    <source>
        <dbReference type="ARBA" id="ARBA00023006"/>
    </source>
</evidence>
<gene>
    <name evidence="7" type="ORF">F444_20097</name>
</gene>
<name>A0A080Z5L6_PHYNI</name>
<keyword evidence="3" id="KW-0808">Transferase</keyword>
<evidence type="ECO:0000256" key="2">
    <source>
        <dbReference type="ARBA" id="ARBA00021099"/>
    </source>
</evidence>
<evidence type="ECO:0000256" key="6">
    <source>
        <dbReference type="ARBA" id="ARBA00029833"/>
    </source>
</evidence>